<dbReference type="CDD" id="cd03747">
    <property type="entry name" value="Ntn_PGA_like"/>
    <property type="match status" value="1"/>
</dbReference>
<feature type="transmembrane region" description="Helical" evidence="4">
    <location>
        <begin position="38"/>
        <end position="57"/>
    </location>
</feature>
<dbReference type="InterPro" id="IPR043147">
    <property type="entry name" value="Penicillin_amidase_A-knob"/>
</dbReference>
<reference evidence="5 6" key="1">
    <citation type="submission" date="2019-09" db="EMBL/GenBank/DDBJ databases">
        <title>Taxonomy of Antarctic Massilia spp.: description of Massilia rubra sp. nov., Massilia aquatica sp. nov., Massilia mucilaginosa sp. nov., Massilia frigida sp. nov. isolated from streams, lakes and regoliths.</title>
        <authorList>
            <person name="Holochova P."/>
            <person name="Sedlacek I."/>
            <person name="Kralova S."/>
            <person name="Maslanova I."/>
            <person name="Busse H.-J."/>
            <person name="Stankova E."/>
            <person name="Vrbovska V."/>
            <person name="Kovarovic V."/>
            <person name="Bartak M."/>
            <person name="Svec P."/>
            <person name="Pantucek R."/>
        </authorList>
    </citation>
    <scope>NUCLEOTIDE SEQUENCE [LARGE SCALE GENOMIC DNA]</scope>
    <source>
        <strain evidence="5 6">CCM 8692</strain>
    </source>
</reference>
<dbReference type="InterPro" id="IPR029055">
    <property type="entry name" value="Ntn_hydrolases_N"/>
</dbReference>
<protein>
    <submittedName>
        <fullName evidence="5">Penicillin acylase family protein</fullName>
    </submittedName>
</protein>
<keyword evidence="2" id="KW-0378">Hydrolase</keyword>
<proteinExistence type="inferred from homology"/>
<dbReference type="Gene3D" id="3.60.20.10">
    <property type="entry name" value="Glutamine Phosphoribosylpyrophosphate, subunit 1, domain 1"/>
    <property type="match status" value="1"/>
</dbReference>
<keyword evidence="4" id="KW-0812">Transmembrane</keyword>
<dbReference type="InterPro" id="IPR023343">
    <property type="entry name" value="Penicillin_amidase_dom1"/>
</dbReference>
<keyword evidence="3" id="KW-0865">Zymogen</keyword>
<keyword evidence="4" id="KW-1133">Transmembrane helix</keyword>
<accession>A0ABX0LVA9</accession>
<dbReference type="Proteomes" id="UP000785613">
    <property type="component" value="Unassembled WGS sequence"/>
</dbReference>
<evidence type="ECO:0000313" key="5">
    <source>
        <dbReference type="EMBL" id="NHZ35812.1"/>
    </source>
</evidence>
<comment type="similarity">
    <text evidence="1">Belongs to the peptidase S45 family.</text>
</comment>
<dbReference type="Gene3D" id="1.10.1400.10">
    <property type="match status" value="1"/>
</dbReference>
<dbReference type="InterPro" id="IPR014395">
    <property type="entry name" value="Pen/GL7ACA/AHL_acylase"/>
</dbReference>
<dbReference type="SUPFAM" id="SSF56235">
    <property type="entry name" value="N-terminal nucleophile aminohydrolases (Ntn hydrolases)"/>
    <property type="match status" value="1"/>
</dbReference>
<sequence>MDKQNHPAARITRCFGRQIRSTRPGIFLKNAHPLLKRLLILIVLPACLAGAGGVYVLRLSLAQQSGTIQVPGLDAAVSIERDPSGVPHISATSDHDVFFAMGYVHAQDRLWQLELQRRTSQGRLSEVFGRSMISNDVWLRTLGIQESAKASWNSLGNDAKASLTAYANGVNAWIDSHPNLPPEFLLTGTPMQRWDPIDSLAWTKIFALNLAGNLNLEMTRYLAGAALTSQEQQFLFPTTVTASARASATPQATAAQIAELGNMNKAFQQALGIGGRYAGSNAWAISGTLGKDRHALLAGDPHLSLQIPSLWYPVTQRGARLDSAGMSLVGLPLVVFGRNAQIAWTGTNLPADTQDLYFEQVDPSTPSRYRTGETWETFRYRKETIHVKPDFPTALRTPIAPIALTIRHTRHGPVVSDALGLLGQPIALQWTALSADDTTYESFFRLNYAADWRGFNDALRSHVAPTMNMLYADNGGNIGYIGAGRIPMRAKGDGAAPVPGWSDEYNWQRYIPFDELPRRYNPPAGYIVSANDNLLEPGYPYFISNDWAPPGRAQRIAQLIEERRSHAGGLTMDDMQTMQADLVSVSALKVLPLLKQFPPRTPQQAQALAFLNTWKGAMTVDSQAASIFNVWMMHLRKRLFAKKLQGDWNQRGVAHYLDAFVADTSLEQVRAALTDPTQTWCAPQPAVAPASCTSLMSLALDDAILQLTKLGGADMRGWTWGSLHGSVYRHVPFSNVKPLNAYFEKRIESGGSEDTIDVANYVFHAADGYQKTFGAGFRQIMALSPDRGHLYMNSTGQSGNIISQHYADMVQPFQEAQLRAMRPRSQLSILTLSPRAPRQETGQ</sequence>
<name>A0ABX0LVA9_9BURK</name>
<dbReference type="InterPro" id="IPR043146">
    <property type="entry name" value="Penicillin_amidase_N_B-knob"/>
</dbReference>
<organism evidence="5 6">
    <name type="scientific">Massilia rubra</name>
    <dbReference type="NCBI Taxonomy" id="2607910"/>
    <lineage>
        <taxon>Bacteria</taxon>
        <taxon>Pseudomonadati</taxon>
        <taxon>Pseudomonadota</taxon>
        <taxon>Betaproteobacteria</taxon>
        <taxon>Burkholderiales</taxon>
        <taxon>Oxalobacteraceae</taxon>
        <taxon>Telluria group</taxon>
        <taxon>Massilia</taxon>
    </lineage>
</organism>
<dbReference type="Gene3D" id="1.10.439.10">
    <property type="entry name" value="Penicillin Amidohydrolase, domain 1"/>
    <property type="match status" value="1"/>
</dbReference>
<comment type="caution">
    <text evidence="5">The sequence shown here is derived from an EMBL/GenBank/DDBJ whole genome shotgun (WGS) entry which is preliminary data.</text>
</comment>
<dbReference type="PANTHER" id="PTHR34218">
    <property type="entry name" value="PEPTIDASE S45 PENICILLIN AMIDASE"/>
    <property type="match status" value="1"/>
</dbReference>
<evidence type="ECO:0000256" key="1">
    <source>
        <dbReference type="ARBA" id="ARBA00006586"/>
    </source>
</evidence>
<evidence type="ECO:0000313" key="6">
    <source>
        <dbReference type="Proteomes" id="UP000785613"/>
    </source>
</evidence>
<keyword evidence="6" id="KW-1185">Reference proteome</keyword>
<dbReference type="Gene3D" id="2.30.120.10">
    <property type="match status" value="1"/>
</dbReference>
<evidence type="ECO:0000256" key="2">
    <source>
        <dbReference type="ARBA" id="ARBA00022801"/>
    </source>
</evidence>
<evidence type="ECO:0000256" key="3">
    <source>
        <dbReference type="ARBA" id="ARBA00023145"/>
    </source>
</evidence>
<dbReference type="PANTHER" id="PTHR34218:SF4">
    <property type="entry name" value="ACYL-HOMOSERINE LACTONE ACYLASE QUIP"/>
    <property type="match status" value="1"/>
</dbReference>
<dbReference type="PIRSF" id="PIRSF001227">
    <property type="entry name" value="Pen_acylase"/>
    <property type="match status" value="1"/>
</dbReference>
<keyword evidence="4" id="KW-0472">Membrane</keyword>
<dbReference type="EMBL" id="VUYU01000013">
    <property type="protein sequence ID" value="NHZ35812.1"/>
    <property type="molecule type" value="Genomic_DNA"/>
</dbReference>
<evidence type="ECO:0000256" key="4">
    <source>
        <dbReference type="SAM" id="Phobius"/>
    </source>
</evidence>
<dbReference type="Pfam" id="PF01804">
    <property type="entry name" value="Penicil_amidase"/>
    <property type="match status" value="1"/>
</dbReference>
<gene>
    <name evidence="5" type="ORF">F0185_19795</name>
</gene>
<dbReference type="InterPro" id="IPR002692">
    <property type="entry name" value="S45"/>
</dbReference>